<dbReference type="Gene3D" id="2.40.10.10">
    <property type="entry name" value="Trypsin-like serine proteases"/>
    <property type="match status" value="1"/>
</dbReference>
<dbReference type="InterPro" id="IPR009003">
    <property type="entry name" value="Peptidase_S1_PA"/>
</dbReference>
<evidence type="ECO:0000313" key="2">
    <source>
        <dbReference type="Proteomes" id="UP000006160"/>
    </source>
</evidence>
<dbReference type="EMBL" id="ACSJ01000007">
    <property type="protein sequence ID" value="EES91406.1"/>
    <property type="molecule type" value="Genomic_DNA"/>
</dbReference>
<organism evidence="1 2">
    <name type="scientific">Clostridium botulinum D str. 1873</name>
    <dbReference type="NCBI Taxonomy" id="592027"/>
    <lineage>
        <taxon>Bacteria</taxon>
        <taxon>Bacillati</taxon>
        <taxon>Bacillota</taxon>
        <taxon>Clostridia</taxon>
        <taxon>Eubacteriales</taxon>
        <taxon>Clostridiaceae</taxon>
        <taxon>Clostridium</taxon>
    </lineage>
</organism>
<dbReference type="InterPro" id="IPR043504">
    <property type="entry name" value="Peptidase_S1_PA_chymotrypsin"/>
</dbReference>
<dbReference type="RefSeq" id="WP_003376193.1">
    <property type="nucleotide sequence ID" value="NZ_ACSJ01000007.1"/>
</dbReference>
<dbReference type="Proteomes" id="UP000006160">
    <property type="component" value="Unassembled WGS sequence"/>
</dbReference>
<evidence type="ECO:0008006" key="3">
    <source>
        <dbReference type="Google" id="ProtNLM"/>
    </source>
</evidence>
<evidence type="ECO:0000313" key="1">
    <source>
        <dbReference type="EMBL" id="EES91406.1"/>
    </source>
</evidence>
<dbReference type="GeneID" id="66318166"/>
<name>A0A9P2LLK0_CLOBO</name>
<dbReference type="AlphaFoldDB" id="A0A9P2LLK0"/>
<accession>A0A9P2LLK0</accession>
<proteinExistence type="predicted"/>
<sequence length="314" mass="34572">MISNSFNIDNFNTLDEKILYICRNEYYEFFKKPNVVGIGLGYKTSEGFHTNEKCINVLVSKKVLPSTLSSNEIIPKLYKGIKTDVYESGFFKQYLLNSRVRPVLGGYSISPAIPNHYGSVGCVVKDDLSNYFVLSCNHVLASTNRVQLGASIIQPSSLDNGKSPNDLIGFLYKYIPLIPNTANQLNKNYVDAAIAIVPNKTLISNSIYILGKPDNPILPSLDLSVRKAGRTTDITYGYIKTLGASISMEIKNKNYIFINQIVTTFMCDKGDSGALLMNLKNNPVGLIMGGSTTNTIANPIHYVLNSLNVKIVTG</sequence>
<protein>
    <recommendedName>
        <fullName evidence="3">Peptidase S1 domain-containing protein</fullName>
    </recommendedName>
</protein>
<gene>
    <name evidence="1" type="ORF">CLG_B1604</name>
</gene>
<reference evidence="1 2" key="1">
    <citation type="submission" date="2009-10" db="EMBL/GenBank/DDBJ databases">
        <authorList>
            <person name="Shrivastava S."/>
            <person name="Brinkac L.B."/>
            <person name="Brown J.L."/>
            <person name="Bruce D.B."/>
            <person name="Detter C."/>
            <person name="Green L.D."/>
            <person name="Munk C.A."/>
            <person name="Rogers Y.C."/>
            <person name="Tapia R."/>
            <person name="Saunders E.S."/>
            <person name="Sims D.R."/>
            <person name="Smith L.A."/>
            <person name="Smith T.J."/>
            <person name="Sutton G."/>
            <person name="Brettin T."/>
        </authorList>
    </citation>
    <scope>NUCLEOTIDE SEQUENCE [LARGE SCALE GENOMIC DNA]</scope>
    <source>
        <strain evidence="2">D str. 1873</strain>
    </source>
</reference>
<dbReference type="SUPFAM" id="SSF50494">
    <property type="entry name" value="Trypsin-like serine proteases"/>
    <property type="match status" value="1"/>
</dbReference>
<comment type="caution">
    <text evidence="1">The sequence shown here is derived from an EMBL/GenBank/DDBJ whole genome shotgun (WGS) entry which is preliminary data.</text>
</comment>